<name>A0ACB9ZYV5_CATRO</name>
<reference evidence="2" key="1">
    <citation type="journal article" date="2023" name="Nat. Plants">
        <title>Single-cell RNA sequencing provides a high-resolution roadmap for understanding the multicellular compartmentation of specialized metabolism.</title>
        <authorList>
            <person name="Sun S."/>
            <person name="Shen X."/>
            <person name="Li Y."/>
            <person name="Li Y."/>
            <person name="Wang S."/>
            <person name="Li R."/>
            <person name="Zhang H."/>
            <person name="Shen G."/>
            <person name="Guo B."/>
            <person name="Wei J."/>
            <person name="Xu J."/>
            <person name="St-Pierre B."/>
            <person name="Chen S."/>
            <person name="Sun C."/>
        </authorList>
    </citation>
    <scope>NUCLEOTIDE SEQUENCE [LARGE SCALE GENOMIC DNA]</scope>
</reference>
<evidence type="ECO:0000313" key="2">
    <source>
        <dbReference type="Proteomes" id="UP001060085"/>
    </source>
</evidence>
<dbReference type="Proteomes" id="UP001060085">
    <property type="component" value="Linkage Group LG07"/>
</dbReference>
<accession>A0ACB9ZYV5</accession>
<organism evidence="1 2">
    <name type="scientific">Catharanthus roseus</name>
    <name type="common">Madagascar periwinkle</name>
    <name type="synonym">Vinca rosea</name>
    <dbReference type="NCBI Taxonomy" id="4058"/>
    <lineage>
        <taxon>Eukaryota</taxon>
        <taxon>Viridiplantae</taxon>
        <taxon>Streptophyta</taxon>
        <taxon>Embryophyta</taxon>
        <taxon>Tracheophyta</taxon>
        <taxon>Spermatophyta</taxon>
        <taxon>Magnoliopsida</taxon>
        <taxon>eudicotyledons</taxon>
        <taxon>Gunneridae</taxon>
        <taxon>Pentapetalae</taxon>
        <taxon>asterids</taxon>
        <taxon>lamiids</taxon>
        <taxon>Gentianales</taxon>
        <taxon>Apocynaceae</taxon>
        <taxon>Rauvolfioideae</taxon>
        <taxon>Vinceae</taxon>
        <taxon>Catharanthinae</taxon>
        <taxon>Catharanthus</taxon>
    </lineage>
</organism>
<dbReference type="EMBL" id="CM044707">
    <property type="protein sequence ID" value="KAI5653496.1"/>
    <property type="molecule type" value="Genomic_DNA"/>
</dbReference>
<sequence length="107" mass="12300">MMLELMLVLSAYLFSIDIYGLITSRNMLLHMWKQLLDWLLCHQFTIIENQLIYDTCIGCTQCVHSCSIVVLEMIPWGRCKTKQIASATRIEDCVSCKICESASPTNY</sequence>
<comment type="caution">
    <text evidence="1">The sequence shown here is derived from an EMBL/GenBank/DDBJ whole genome shotgun (WGS) entry which is preliminary data.</text>
</comment>
<protein>
    <submittedName>
        <fullName evidence="1">Uncharacterized protein</fullName>
    </submittedName>
</protein>
<gene>
    <name evidence="1" type="ORF">M9H77_30683</name>
</gene>
<keyword evidence="2" id="KW-1185">Reference proteome</keyword>
<proteinExistence type="predicted"/>
<evidence type="ECO:0000313" key="1">
    <source>
        <dbReference type="EMBL" id="KAI5653496.1"/>
    </source>
</evidence>